<feature type="chain" id="PRO_5046425865" evidence="1">
    <location>
        <begin position="29"/>
        <end position="199"/>
    </location>
</feature>
<evidence type="ECO:0000256" key="1">
    <source>
        <dbReference type="SAM" id="SignalP"/>
    </source>
</evidence>
<gene>
    <name evidence="2" type="ORF">JZM24_02920</name>
</gene>
<evidence type="ECO:0000313" key="2">
    <source>
        <dbReference type="EMBL" id="MBT9431370.1"/>
    </source>
</evidence>
<dbReference type="RefSeq" id="WP_215668507.1">
    <property type="nucleotide sequence ID" value="NZ_JAFJYC010000001.1"/>
</dbReference>
<organism evidence="2 3">
    <name type="scientific">Candidatus Sodalis endolongispinus</name>
    <dbReference type="NCBI Taxonomy" id="2812662"/>
    <lineage>
        <taxon>Bacteria</taxon>
        <taxon>Pseudomonadati</taxon>
        <taxon>Pseudomonadota</taxon>
        <taxon>Gammaproteobacteria</taxon>
        <taxon>Enterobacterales</taxon>
        <taxon>Bruguierivoracaceae</taxon>
        <taxon>Sodalis</taxon>
    </lineage>
</organism>
<reference evidence="2 3" key="1">
    <citation type="journal article" date="2021" name="Genome Biol. Evol.">
        <title>The evolution of interdependence in a four-way mealybug symbiosis.</title>
        <authorList>
            <person name="Garber A.I."/>
            <person name="Kupper M."/>
            <person name="Laetsch D.R."/>
            <person name="Weldon S.R."/>
            <person name="Ladinsky M.S."/>
            <person name="Bjorkman P.J."/>
            <person name="McCutcheon J.P."/>
        </authorList>
    </citation>
    <scope>NUCLEOTIDE SEQUENCE [LARGE SCALE GENOMIC DNA]</scope>
    <source>
        <strain evidence="2">SOD</strain>
    </source>
</reference>
<comment type="caution">
    <text evidence="2">The sequence shown here is derived from an EMBL/GenBank/DDBJ whole genome shotgun (WGS) entry which is preliminary data.</text>
</comment>
<dbReference type="EMBL" id="JAFJYC010000001">
    <property type="protein sequence ID" value="MBT9431370.1"/>
    <property type="molecule type" value="Genomic_DNA"/>
</dbReference>
<accession>A0ABS5Y9Z0</accession>
<evidence type="ECO:0000313" key="3">
    <source>
        <dbReference type="Proteomes" id="UP000811282"/>
    </source>
</evidence>
<feature type="signal peptide" evidence="1">
    <location>
        <begin position="1"/>
        <end position="28"/>
    </location>
</feature>
<keyword evidence="1" id="KW-0732">Signal</keyword>
<name>A0ABS5Y9Z0_9GAMM</name>
<keyword evidence="3" id="KW-1185">Reference proteome</keyword>
<proteinExistence type="predicted"/>
<sequence>MTRHNIKIALFLMIAAAGLAGTSGMASAADSGTGNASAPSAKGIDVAALSGKVTLQVPGAFVNQTREDSAGQNPGVKIQVFTDRQRQQVIGVSEVPTAAGDANDTSTDAFNKMAQGSLSGLKTQYKDVQKIGQSVETVDGHKFLRLDTRQTVEGNAMLGSTITTPYAGNVLTLQVLTPAKNQPQHNLLVKQVLGTVAFH</sequence>
<dbReference type="Proteomes" id="UP000811282">
    <property type="component" value="Unassembled WGS sequence"/>
</dbReference>
<protein>
    <submittedName>
        <fullName evidence="2">Uncharacterized protein</fullName>
    </submittedName>
</protein>